<evidence type="ECO:0000256" key="1">
    <source>
        <dbReference type="SAM" id="MobiDB-lite"/>
    </source>
</evidence>
<reference evidence="2 3" key="1">
    <citation type="submission" date="2019-04" db="EMBL/GenBank/DDBJ databases">
        <title>Aspergillus burnettii sp. nov., novel species from soil in southeast Queensland.</title>
        <authorList>
            <person name="Gilchrist C.L.M."/>
            <person name="Pitt J.I."/>
            <person name="Lange L."/>
            <person name="Lacey H.J."/>
            <person name="Vuong D."/>
            <person name="Midgley D.J."/>
            <person name="Greenfield P."/>
            <person name="Bradbury M."/>
            <person name="Lacey E."/>
            <person name="Busk P.K."/>
            <person name="Pilgaard B."/>
            <person name="Chooi Y.H."/>
            <person name="Piggott A.M."/>
        </authorList>
    </citation>
    <scope>NUCLEOTIDE SEQUENCE [LARGE SCALE GENOMIC DNA]</scope>
    <source>
        <strain evidence="2 3">FRR 5400</strain>
    </source>
</reference>
<feature type="region of interest" description="Disordered" evidence="1">
    <location>
        <begin position="1"/>
        <end position="24"/>
    </location>
</feature>
<sequence>MLGEDMQRLGKELSGLEELSDDEASDKQDFVSQIKQLNVLPLLCQFSPKTTYHDIRAVYSSLFSVRSNNSQDGFDEDSDVVTLRHSSFYEFCRTPIHFNADRAEAKFLRPLE</sequence>
<feature type="compositionally biased region" description="Basic and acidic residues" evidence="1">
    <location>
        <begin position="1"/>
        <end position="11"/>
    </location>
</feature>
<keyword evidence="3" id="KW-1185">Reference proteome</keyword>
<comment type="caution">
    <text evidence="2">The sequence shown here is derived from an EMBL/GenBank/DDBJ whole genome shotgun (WGS) entry which is preliminary data.</text>
</comment>
<organism evidence="2 3">
    <name type="scientific">Petromyces alliaceus</name>
    <name type="common">Aspergillus alliaceus</name>
    <dbReference type="NCBI Taxonomy" id="209559"/>
    <lineage>
        <taxon>Eukaryota</taxon>
        <taxon>Fungi</taxon>
        <taxon>Dikarya</taxon>
        <taxon>Ascomycota</taxon>
        <taxon>Pezizomycotina</taxon>
        <taxon>Eurotiomycetes</taxon>
        <taxon>Eurotiomycetidae</taxon>
        <taxon>Eurotiales</taxon>
        <taxon>Aspergillaceae</taxon>
        <taxon>Aspergillus</taxon>
        <taxon>Aspergillus subgen. Circumdati</taxon>
    </lineage>
</organism>
<dbReference type="AlphaFoldDB" id="A0A8H6E0N8"/>
<feature type="non-terminal residue" evidence="2">
    <location>
        <position position="112"/>
    </location>
</feature>
<protein>
    <submittedName>
        <fullName evidence="2">Uncharacterized protein</fullName>
    </submittedName>
</protein>
<accession>A0A8H6E0N8</accession>
<gene>
    <name evidence="2" type="ORF">ETB97_010340</name>
</gene>
<proteinExistence type="predicted"/>
<dbReference type="Proteomes" id="UP000541154">
    <property type="component" value="Unassembled WGS sequence"/>
</dbReference>
<name>A0A8H6E0N8_PETAA</name>
<dbReference type="EMBL" id="SPNV01000541">
    <property type="protein sequence ID" value="KAF5855002.1"/>
    <property type="molecule type" value="Genomic_DNA"/>
</dbReference>
<evidence type="ECO:0000313" key="3">
    <source>
        <dbReference type="Proteomes" id="UP000541154"/>
    </source>
</evidence>
<evidence type="ECO:0000313" key="2">
    <source>
        <dbReference type="EMBL" id="KAF5855002.1"/>
    </source>
</evidence>